<gene>
    <name evidence="1" type="ORF">RRG08_037604</name>
</gene>
<dbReference type="AlphaFoldDB" id="A0AAE0YH05"/>
<reference evidence="1" key="1">
    <citation type="journal article" date="2023" name="G3 (Bethesda)">
        <title>A reference genome for the long-term kleptoplast-retaining sea slug Elysia crispata morphotype clarki.</title>
        <authorList>
            <person name="Eastman K.E."/>
            <person name="Pendleton A.L."/>
            <person name="Shaikh M.A."/>
            <person name="Suttiyut T."/>
            <person name="Ogas R."/>
            <person name="Tomko P."/>
            <person name="Gavelis G."/>
            <person name="Widhalm J.R."/>
            <person name="Wisecaver J.H."/>
        </authorList>
    </citation>
    <scope>NUCLEOTIDE SEQUENCE</scope>
    <source>
        <strain evidence="1">ECLA1</strain>
    </source>
</reference>
<dbReference type="Proteomes" id="UP001283361">
    <property type="component" value="Unassembled WGS sequence"/>
</dbReference>
<evidence type="ECO:0000313" key="2">
    <source>
        <dbReference type="Proteomes" id="UP001283361"/>
    </source>
</evidence>
<keyword evidence="2" id="KW-1185">Reference proteome</keyword>
<organism evidence="1 2">
    <name type="scientific">Elysia crispata</name>
    <name type="common">lettuce slug</name>
    <dbReference type="NCBI Taxonomy" id="231223"/>
    <lineage>
        <taxon>Eukaryota</taxon>
        <taxon>Metazoa</taxon>
        <taxon>Spiralia</taxon>
        <taxon>Lophotrochozoa</taxon>
        <taxon>Mollusca</taxon>
        <taxon>Gastropoda</taxon>
        <taxon>Heterobranchia</taxon>
        <taxon>Euthyneura</taxon>
        <taxon>Panpulmonata</taxon>
        <taxon>Sacoglossa</taxon>
        <taxon>Placobranchoidea</taxon>
        <taxon>Plakobranchidae</taxon>
        <taxon>Elysia</taxon>
    </lineage>
</organism>
<accession>A0AAE0YH05</accession>
<name>A0AAE0YH05_9GAST</name>
<sequence length="77" mass="8925">MKEELIKEANRRLPLVEAMKKWVVVRDSSGHNRLRLAAEAVARSRGAVRFYSRVMVPRDYRSPLKSLVRVTAPYKQS</sequence>
<evidence type="ECO:0000313" key="1">
    <source>
        <dbReference type="EMBL" id="KAK3744988.1"/>
    </source>
</evidence>
<dbReference type="EMBL" id="JAWDGP010006239">
    <property type="protein sequence ID" value="KAK3744988.1"/>
    <property type="molecule type" value="Genomic_DNA"/>
</dbReference>
<comment type="caution">
    <text evidence="1">The sequence shown here is derived from an EMBL/GenBank/DDBJ whole genome shotgun (WGS) entry which is preliminary data.</text>
</comment>
<protein>
    <submittedName>
        <fullName evidence="1">Uncharacterized protein</fullName>
    </submittedName>
</protein>
<proteinExistence type="predicted"/>